<dbReference type="EMBL" id="BJXN01000017">
    <property type="protein sequence ID" value="GEM90640.1"/>
    <property type="molecule type" value="Genomic_DNA"/>
</dbReference>
<dbReference type="PROSITE" id="PS51007">
    <property type="entry name" value="CYTC"/>
    <property type="match status" value="2"/>
</dbReference>
<keyword evidence="5" id="KW-0472">Membrane</keyword>
<keyword evidence="2 4" id="KW-0479">Metal-binding</keyword>
<dbReference type="GO" id="GO:0009055">
    <property type="term" value="F:electron transfer activity"/>
    <property type="evidence" value="ECO:0007669"/>
    <property type="project" value="InterPro"/>
</dbReference>
<dbReference type="InterPro" id="IPR036909">
    <property type="entry name" value="Cyt_c-like_dom_sf"/>
</dbReference>
<evidence type="ECO:0000313" key="7">
    <source>
        <dbReference type="EMBL" id="GEM90640.1"/>
    </source>
</evidence>
<evidence type="ECO:0000259" key="6">
    <source>
        <dbReference type="PROSITE" id="PS51007"/>
    </source>
</evidence>
<dbReference type="PANTHER" id="PTHR35008">
    <property type="entry name" value="BLL4482 PROTEIN-RELATED"/>
    <property type="match status" value="1"/>
</dbReference>
<dbReference type="InterPro" id="IPR009056">
    <property type="entry name" value="Cyt_c-like_dom"/>
</dbReference>
<keyword evidence="1 4" id="KW-0349">Heme</keyword>
<dbReference type="GO" id="GO:0020037">
    <property type="term" value="F:heme binding"/>
    <property type="evidence" value="ECO:0007669"/>
    <property type="project" value="InterPro"/>
</dbReference>
<evidence type="ECO:0000256" key="2">
    <source>
        <dbReference type="ARBA" id="ARBA00022723"/>
    </source>
</evidence>
<keyword evidence="5" id="KW-0812">Transmembrane</keyword>
<dbReference type="Proteomes" id="UP000321827">
    <property type="component" value="Unassembled WGS sequence"/>
</dbReference>
<feature type="transmembrane region" description="Helical" evidence="5">
    <location>
        <begin position="7"/>
        <end position="28"/>
    </location>
</feature>
<gene>
    <name evidence="7" type="ORF">ODE01S_20740</name>
</gene>
<evidence type="ECO:0000256" key="1">
    <source>
        <dbReference type="ARBA" id="ARBA00022617"/>
    </source>
</evidence>
<organism evidence="7 8">
    <name type="scientific">Oceanithermus desulfurans NBRC 100063</name>
    <dbReference type="NCBI Taxonomy" id="1227550"/>
    <lineage>
        <taxon>Bacteria</taxon>
        <taxon>Thermotogati</taxon>
        <taxon>Deinococcota</taxon>
        <taxon>Deinococci</taxon>
        <taxon>Thermales</taxon>
        <taxon>Thermaceae</taxon>
        <taxon>Oceanithermus</taxon>
    </lineage>
</organism>
<comment type="caution">
    <text evidence="7">The sequence shown here is derived from an EMBL/GenBank/DDBJ whole genome shotgun (WGS) entry which is preliminary data.</text>
</comment>
<evidence type="ECO:0000256" key="3">
    <source>
        <dbReference type="ARBA" id="ARBA00023004"/>
    </source>
</evidence>
<dbReference type="PANTHER" id="PTHR35008:SF4">
    <property type="entry name" value="BLL4482 PROTEIN"/>
    <property type="match status" value="1"/>
</dbReference>
<dbReference type="AlphaFoldDB" id="A0A511RLV0"/>
<dbReference type="Gene3D" id="1.10.760.10">
    <property type="entry name" value="Cytochrome c-like domain"/>
    <property type="match status" value="2"/>
</dbReference>
<dbReference type="GO" id="GO:0046872">
    <property type="term" value="F:metal ion binding"/>
    <property type="evidence" value="ECO:0007669"/>
    <property type="project" value="UniProtKB-KW"/>
</dbReference>
<proteinExistence type="predicted"/>
<reference evidence="7 8" key="1">
    <citation type="submission" date="2019-07" db="EMBL/GenBank/DDBJ databases">
        <title>Whole genome shotgun sequence of Oceanithermus desulfurans NBRC 100063.</title>
        <authorList>
            <person name="Hosoyama A."/>
            <person name="Uohara A."/>
            <person name="Ohji S."/>
            <person name="Ichikawa N."/>
        </authorList>
    </citation>
    <scope>NUCLEOTIDE SEQUENCE [LARGE SCALE GENOMIC DNA]</scope>
    <source>
        <strain evidence="7 8">NBRC 100063</strain>
    </source>
</reference>
<sequence length="296" mass="31323">MKRLVKWLLGLIVGSVLVAGLAAGFLFLRGTAKVNRTFTVRVVPVEVPEGTEARQRGGYLFSAFCAGCHGLDLAGNVILDDPAIGSIAASNLTSGAGGVGQRYDDLDYVRAIRHGLRPDGTPLAIMPSQAYWHLSNDDLGALIAFIKSAPPVDRRVAKAELRPLGRILVGLGLFEFAANRIVHDAKRPAAPAPGVTPAYGAYLVNVGDCRLCHGAALTGGRPPEPGAPFAPGLTGKHLAEWGEAGFIATMRTGVNPEGHALDPRYMPWRDYARLSNDDLAAIYAYLQSAMNGTSAQ</sequence>
<dbReference type="Pfam" id="PF00034">
    <property type="entry name" value="Cytochrom_C"/>
    <property type="match status" value="2"/>
</dbReference>
<evidence type="ECO:0000313" key="8">
    <source>
        <dbReference type="Proteomes" id="UP000321827"/>
    </source>
</evidence>
<protein>
    <recommendedName>
        <fullName evidence="6">Cytochrome c domain-containing protein</fullName>
    </recommendedName>
</protein>
<keyword evidence="5" id="KW-1133">Transmembrane helix</keyword>
<evidence type="ECO:0000256" key="5">
    <source>
        <dbReference type="SAM" id="Phobius"/>
    </source>
</evidence>
<keyword evidence="3 4" id="KW-0408">Iron</keyword>
<name>A0A511RLV0_9DEIN</name>
<feature type="domain" description="Cytochrome c" evidence="6">
    <location>
        <begin position="52"/>
        <end position="150"/>
    </location>
</feature>
<dbReference type="OrthoDB" id="9809720at2"/>
<evidence type="ECO:0000256" key="4">
    <source>
        <dbReference type="PROSITE-ProRule" id="PRU00433"/>
    </source>
</evidence>
<dbReference type="SUPFAM" id="SSF46626">
    <property type="entry name" value="Cytochrome c"/>
    <property type="match status" value="2"/>
</dbReference>
<accession>A0A511RLV0</accession>
<feature type="domain" description="Cytochrome c" evidence="6">
    <location>
        <begin position="195"/>
        <end position="290"/>
    </location>
</feature>
<dbReference type="InterPro" id="IPR051459">
    <property type="entry name" value="Cytochrome_c-type_DH"/>
</dbReference>